<dbReference type="AlphaFoldDB" id="A0A370G0T5"/>
<dbReference type="PANTHER" id="PTHR30097:SF4">
    <property type="entry name" value="SLR6042 PROTEIN"/>
    <property type="match status" value="1"/>
</dbReference>
<evidence type="ECO:0000256" key="2">
    <source>
        <dbReference type="ARBA" id="ARBA00022448"/>
    </source>
</evidence>
<dbReference type="GO" id="GO:0016020">
    <property type="term" value="C:membrane"/>
    <property type="evidence" value="ECO:0007669"/>
    <property type="project" value="InterPro"/>
</dbReference>
<evidence type="ECO:0000256" key="7">
    <source>
        <dbReference type="SAM" id="SignalP"/>
    </source>
</evidence>
<evidence type="ECO:0000256" key="4">
    <source>
        <dbReference type="ARBA" id="ARBA00043263"/>
    </source>
</evidence>
<evidence type="ECO:0000313" key="10">
    <source>
        <dbReference type="EMBL" id="MBB2187743.1"/>
    </source>
</evidence>
<evidence type="ECO:0000313" key="11">
    <source>
        <dbReference type="EMBL" id="RDI37355.1"/>
    </source>
</evidence>
<dbReference type="Pfam" id="PF25975">
    <property type="entry name" value="CzcB_C"/>
    <property type="match status" value="1"/>
</dbReference>
<reference evidence="10 13" key="2">
    <citation type="submission" date="2020-04" db="EMBL/GenBank/DDBJ databases">
        <title>Description of novel Gluconacetobacter.</title>
        <authorList>
            <person name="Sombolestani A."/>
        </authorList>
    </citation>
    <scope>NUCLEOTIDE SEQUENCE [LARGE SCALE GENOMIC DNA]</scope>
    <source>
        <strain evidence="10 13">LMG 1382</strain>
    </source>
</reference>
<accession>A0A370G0T5</accession>
<feature type="chain" id="PRO_5044585217" evidence="7">
    <location>
        <begin position="22"/>
        <end position="382"/>
    </location>
</feature>
<comment type="similarity">
    <text evidence="1">Belongs to the membrane fusion protein (MFP) (TC 8.A.1) family.</text>
</comment>
<evidence type="ECO:0000256" key="3">
    <source>
        <dbReference type="ARBA" id="ARBA00022833"/>
    </source>
</evidence>
<keyword evidence="3" id="KW-0862">Zinc</keyword>
<evidence type="ECO:0000256" key="5">
    <source>
        <dbReference type="ARBA" id="ARBA00058766"/>
    </source>
</evidence>
<dbReference type="Proteomes" id="UP000562982">
    <property type="component" value="Unassembled WGS sequence"/>
</dbReference>
<evidence type="ECO:0000259" key="9">
    <source>
        <dbReference type="Pfam" id="PF25975"/>
    </source>
</evidence>
<keyword evidence="4" id="KW-0105">Cadmium resistance</keyword>
<gene>
    <name evidence="11" type="ORF">C7453_10678</name>
    <name evidence="10" type="ORF">HLH32_15430</name>
</gene>
<dbReference type="Gene3D" id="2.40.30.170">
    <property type="match status" value="1"/>
</dbReference>
<dbReference type="GO" id="GO:0046686">
    <property type="term" value="P:response to cadmium ion"/>
    <property type="evidence" value="ECO:0007669"/>
    <property type="project" value="UniProtKB-KW"/>
</dbReference>
<evidence type="ECO:0000256" key="1">
    <source>
        <dbReference type="ARBA" id="ARBA00009477"/>
    </source>
</evidence>
<dbReference type="InterPro" id="IPR051909">
    <property type="entry name" value="MFP_Cation_Efflux"/>
</dbReference>
<reference evidence="11 12" key="1">
    <citation type="submission" date="2018-07" db="EMBL/GenBank/DDBJ databases">
        <title>Genomic Encyclopedia of Type Strains, Phase IV (KMG-IV): sequencing the most valuable type-strain genomes for metagenomic binning, comparative biology and taxonomic classification.</title>
        <authorList>
            <person name="Goeker M."/>
        </authorList>
    </citation>
    <scope>NUCLEOTIDE SEQUENCE [LARGE SCALE GENOMIC DNA]</scope>
    <source>
        <strain evidence="11 12">DSM 5603</strain>
    </source>
</reference>
<name>A0A370G0T5_GLULI</name>
<evidence type="ECO:0000256" key="6">
    <source>
        <dbReference type="SAM" id="Coils"/>
    </source>
</evidence>
<dbReference type="GO" id="GO:0022857">
    <property type="term" value="F:transmembrane transporter activity"/>
    <property type="evidence" value="ECO:0007669"/>
    <property type="project" value="InterPro"/>
</dbReference>
<keyword evidence="12" id="KW-1185">Reference proteome</keyword>
<dbReference type="GO" id="GO:0030313">
    <property type="term" value="C:cell envelope"/>
    <property type="evidence" value="ECO:0007669"/>
    <property type="project" value="TreeGrafter"/>
</dbReference>
<dbReference type="Proteomes" id="UP000254958">
    <property type="component" value="Unassembled WGS sequence"/>
</dbReference>
<dbReference type="Gene3D" id="2.40.420.20">
    <property type="match status" value="1"/>
</dbReference>
<dbReference type="FunFam" id="2.40.30.170:FF:000010">
    <property type="entry name" value="Efflux RND transporter periplasmic adaptor subunit"/>
    <property type="match status" value="1"/>
</dbReference>
<feature type="coiled-coil region" evidence="6">
    <location>
        <begin position="104"/>
        <end position="131"/>
    </location>
</feature>
<dbReference type="NCBIfam" id="TIGR01730">
    <property type="entry name" value="RND_mfp"/>
    <property type="match status" value="1"/>
</dbReference>
<sequence>MRAAGSWIALALVMLPAAGIARETPPEVVTIAPSAMKTMGIATTTARAGTLSGHIACPAYVMADNRHVVRISPLGEGRVLNVLTYPGQIVAAGQVLLEYDNHSLVQLRQQVAAAEAALEEARATRDEAALSAARAKVLQGTVLAVGEVQRRQLALRHAEGLVREKQALLDSSKVRLDELTSATERPDGEHSQIISPIPGIVRGVNVAMGDNMANRTQPLVEVDDLSSVWVVSQVLGRDAGVLAPGNRQVTHPGGRSTQAITSRIDTIDGNVDPQTRQLLVRSLVPNKSGRLRPGMLVTTELYASTPVEGVLVPASAVQELDGGQVVFVRVAPDRYAAREVTTGPEAGGMLVVTHGLTPGEVVVTAGSFTLKSQMLLTRAGGG</sequence>
<comment type="caution">
    <text evidence="11">The sequence shown here is derived from an EMBL/GenBank/DDBJ whole genome shotgun (WGS) entry which is preliminary data.</text>
</comment>
<dbReference type="GO" id="GO:0060003">
    <property type="term" value="P:copper ion export"/>
    <property type="evidence" value="ECO:0007669"/>
    <property type="project" value="TreeGrafter"/>
</dbReference>
<dbReference type="EMBL" id="QQAW01000006">
    <property type="protein sequence ID" value="RDI37355.1"/>
    <property type="molecule type" value="Genomic_DNA"/>
</dbReference>
<dbReference type="PANTHER" id="PTHR30097">
    <property type="entry name" value="CATION EFFLUX SYSTEM PROTEIN CUSB"/>
    <property type="match status" value="1"/>
</dbReference>
<feature type="domain" description="CusB-like beta-barrel" evidence="8">
    <location>
        <begin position="227"/>
        <end position="303"/>
    </location>
</feature>
<dbReference type="Gene3D" id="2.40.50.100">
    <property type="match status" value="1"/>
</dbReference>
<feature type="domain" description="CzcB-like C-terminal circularly permuted SH3-like" evidence="9">
    <location>
        <begin position="310"/>
        <end position="371"/>
    </location>
</feature>
<dbReference type="InterPro" id="IPR058792">
    <property type="entry name" value="Beta-barrel_RND_2"/>
</dbReference>
<evidence type="ECO:0000313" key="13">
    <source>
        <dbReference type="Proteomes" id="UP000562982"/>
    </source>
</evidence>
<dbReference type="Pfam" id="PF25954">
    <property type="entry name" value="Beta-barrel_RND_2"/>
    <property type="match status" value="1"/>
</dbReference>
<dbReference type="InterPro" id="IPR006143">
    <property type="entry name" value="RND_pump_MFP"/>
</dbReference>
<dbReference type="EMBL" id="JABEQI010000011">
    <property type="protein sequence ID" value="MBB2187743.1"/>
    <property type="molecule type" value="Genomic_DNA"/>
</dbReference>
<dbReference type="GO" id="GO:0015679">
    <property type="term" value="P:plasma membrane copper ion transport"/>
    <property type="evidence" value="ECO:0007669"/>
    <property type="project" value="TreeGrafter"/>
</dbReference>
<dbReference type="RefSeq" id="WP_170143208.1">
    <property type="nucleotide sequence ID" value="NZ_BJMI01000034.1"/>
</dbReference>
<dbReference type="InterPro" id="IPR058649">
    <property type="entry name" value="CzcB_C"/>
</dbReference>
<feature type="signal peptide" evidence="7">
    <location>
        <begin position="1"/>
        <end position="21"/>
    </location>
</feature>
<comment type="function">
    <text evidence="5">CzcA and CzcB together would act in zinc efflux nearly as effectively as the complete czc efflux system (CzcABC). The CzcB protein is thought to funnel zinc cations to the CzcA transport protein.</text>
</comment>
<dbReference type="SUPFAM" id="SSF111369">
    <property type="entry name" value="HlyD-like secretion proteins"/>
    <property type="match status" value="1"/>
</dbReference>
<protein>
    <submittedName>
        <fullName evidence="11">Cobalt-zinc-cadmium efflux system membrane fusion protein</fullName>
    </submittedName>
    <submittedName>
        <fullName evidence="10">Efflux RND transporter periplasmic adaptor subunit</fullName>
    </submittedName>
</protein>
<keyword evidence="6" id="KW-0175">Coiled coil</keyword>
<keyword evidence="7" id="KW-0732">Signal</keyword>
<dbReference type="FunFam" id="2.40.420.20:FF:000006">
    <property type="entry name" value="RND family efflux transporter MFP subunit"/>
    <property type="match status" value="1"/>
</dbReference>
<evidence type="ECO:0000259" key="8">
    <source>
        <dbReference type="Pfam" id="PF25954"/>
    </source>
</evidence>
<keyword evidence="2" id="KW-0813">Transport</keyword>
<evidence type="ECO:0000313" key="12">
    <source>
        <dbReference type="Proteomes" id="UP000254958"/>
    </source>
</evidence>
<proteinExistence type="inferred from homology"/>
<organism evidence="11 12">
    <name type="scientific">Gluconacetobacter liquefaciens</name>
    <name type="common">Acetobacter liquefaciens</name>
    <dbReference type="NCBI Taxonomy" id="89584"/>
    <lineage>
        <taxon>Bacteria</taxon>
        <taxon>Pseudomonadati</taxon>
        <taxon>Pseudomonadota</taxon>
        <taxon>Alphaproteobacteria</taxon>
        <taxon>Acetobacterales</taxon>
        <taxon>Acetobacteraceae</taxon>
        <taxon>Gluconacetobacter</taxon>
    </lineage>
</organism>